<accession>A0A9E7R3Q0</accession>
<dbReference type="Pfam" id="PF20127">
    <property type="entry name" value="DUF6517"/>
    <property type="match status" value="1"/>
</dbReference>
<keyword evidence="3" id="KW-1185">Reference proteome</keyword>
<evidence type="ECO:0000256" key="1">
    <source>
        <dbReference type="SAM" id="MobiDB-lite"/>
    </source>
</evidence>
<reference evidence="2" key="1">
    <citation type="submission" date="2022-09" db="EMBL/GenBank/DDBJ databases">
        <title>Diverse halophilic archaea isolated from saline environments.</title>
        <authorList>
            <person name="Cui H.-L."/>
        </authorList>
    </citation>
    <scope>NUCLEOTIDE SEQUENCE</scope>
    <source>
        <strain evidence="2">ZS-35-S2</strain>
    </source>
</reference>
<dbReference type="RefSeq" id="WP_260594114.1">
    <property type="nucleotide sequence ID" value="NZ_CP104003.1"/>
</dbReference>
<dbReference type="GeneID" id="74941154"/>
<evidence type="ECO:0000313" key="3">
    <source>
        <dbReference type="Proteomes" id="UP001057580"/>
    </source>
</evidence>
<sequence>MSDDAGRAGEPRDRLERGGWTLSEDTTETLFSLPTARVEGHTRLYEDPELREAIREAGGPDHVWRFFFATDVTFEPPLGPGVGPMIQPSVTSEAKRRFADDLRDRGFEDVKKGSTQSYRVDGSRARITPFGARYPVEGGEIGIRGYLAVWRDGGFRLAGGAYPDSGLEAVLGETPAGAEAYRDELLALIRSVG</sequence>
<name>A0A9E7R3Q0_9EURY</name>
<protein>
    <submittedName>
        <fullName evidence="2">Uncharacterized protein</fullName>
    </submittedName>
</protein>
<evidence type="ECO:0000313" key="2">
    <source>
        <dbReference type="EMBL" id="UWM55062.1"/>
    </source>
</evidence>
<dbReference type="AlphaFoldDB" id="A0A9E7R3Q0"/>
<proteinExistence type="predicted"/>
<feature type="region of interest" description="Disordered" evidence="1">
    <location>
        <begin position="1"/>
        <end position="23"/>
    </location>
</feature>
<dbReference type="InterPro" id="IPR045396">
    <property type="entry name" value="DUF6517"/>
</dbReference>
<feature type="compositionally biased region" description="Basic and acidic residues" evidence="1">
    <location>
        <begin position="1"/>
        <end position="17"/>
    </location>
</feature>
<dbReference type="EMBL" id="CP104003">
    <property type="protein sequence ID" value="UWM55062.1"/>
    <property type="molecule type" value="Genomic_DNA"/>
</dbReference>
<dbReference type="Proteomes" id="UP001057580">
    <property type="component" value="Chromosome"/>
</dbReference>
<gene>
    <name evidence="2" type="ORF">N0B31_01990</name>
</gene>
<organism evidence="2 3">
    <name type="scientific">Salinirubellus salinus</name>
    <dbReference type="NCBI Taxonomy" id="1364945"/>
    <lineage>
        <taxon>Archaea</taxon>
        <taxon>Methanobacteriati</taxon>
        <taxon>Methanobacteriota</taxon>
        <taxon>Stenosarchaea group</taxon>
        <taxon>Halobacteria</taxon>
        <taxon>Halobacteriales</taxon>
        <taxon>Natronomonadaceae</taxon>
        <taxon>Salinirubellus</taxon>
    </lineage>
</organism>
<dbReference type="KEGG" id="ssai:N0B31_01990"/>